<name>A0A5B0N252_PUCGR</name>
<evidence type="ECO:0000313" key="2">
    <source>
        <dbReference type="EMBL" id="KAA1082178.1"/>
    </source>
</evidence>
<reference evidence="2 3" key="1">
    <citation type="submission" date="2019-05" db="EMBL/GenBank/DDBJ databases">
        <title>Emergence of the Ug99 lineage of the wheat stem rust pathogen through somatic hybridization.</title>
        <authorList>
            <person name="Li F."/>
            <person name="Upadhyaya N.M."/>
            <person name="Sperschneider J."/>
            <person name="Matny O."/>
            <person name="Nguyen-Phuc H."/>
            <person name="Mago R."/>
            <person name="Raley C."/>
            <person name="Miller M.E."/>
            <person name="Silverstein K.A.T."/>
            <person name="Henningsen E."/>
            <person name="Hirsch C.D."/>
            <person name="Visser B."/>
            <person name="Pretorius Z.A."/>
            <person name="Steffenson B.J."/>
            <person name="Schwessinger B."/>
            <person name="Dodds P.N."/>
            <person name="Figueroa M."/>
        </authorList>
    </citation>
    <scope>NUCLEOTIDE SEQUENCE [LARGE SCALE GENOMIC DNA]</scope>
    <source>
        <strain evidence="2 3">Ug99</strain>
    </source>
</reference>
<accession>A0A5B0N252</accession>
<comment type="caution">
    <text evidence="2">The sequence shown here is derived from an EMBL/GenBank/DDBJ whole genome shotgun (WGS) entry which is preliminary data.</text>
</comment>
<evidence type="ECO:0000313" key="3">
    <source>
        <dbReference type="Proteomes" id="UP000325313"/>
    </source>
</evidence>
<feature type="compositionally biased region" description="Polar residues" evidence="1">
    <location>
        <begin position="19"/>
        <end position="30"/>
    </location>
</feature>
<protein>
    <submittedName>
        <fullName evidence="2">Uncharacterized protein</fullName>
    </submittedName>
</protein>
<sequence>MSHPASTQQTRTSRQSRSAVPNQNRTSIASTPCEVSPNPQPPTRDGHGESGYPRGCGYPLTISAEFGIRIRNRNRWRISPGSGIPAL</sequence>
<proteinExistence type="predicted"/>
<dbReference type="EMBL" id="VDEP01000439">
    <property type="protein sequence ID" value="KAA1082178.1"/>
    <property type="molecule type" value="Genomic_DNA"/>
</dbReference>
<organism evidence="2 3">
    <name type="scientific">Puccinia graminis f. sp. tritici</name>
    <dbReference type="NCBI Taxonomy" id="56615"/>
    <lineage>
        <taxon>Eukaryota</taxon>
        <taxon>Fungi</taxon>
        <taxon>Dikarya</taxon>
        <taxon>Basidiomycota</taxon>
        <taxon>Pucciniomycotina</taxon>
        <taxon>Pucciniomycetes</taxon>
        <taxon>Pucciniales</taxon>
        <taxon>Pucciniaceae</taxon>
        <taxon>Puccinia</taxon>
    </lineage>
</organism>
<gene>
    <name evidence="2" type="ORF">PGTUg99_025398</name>
</gene>
<dbReference type="AlphaFoldDB" id="A0A5B0N252"/>
<feature type="compositionally biased region" description="Low complexity" evidence="1">
    <location>
        <begin position="1"/>
        <end position="18"/>
    </location>
</feature>
<dbReference type="Proteomes" id="UP000325313">
    <property type="component" value="Unassembled WGS sequence"/>
</dbReference>
<evidence type="ECO:0000256" key="1">
    <source>
        <dbReference type="SAM" id="MobiDB-lite"/>
    </source>
</evidence>
<feature type="region of interest" description="Disordered" evidence="1">
    <location>
        <begin position="1"/>
        <end position="58"/>
    </location>
</feature>